<dbReference type="EMBL" id="QTTN01000038">
    <property type="protein sequence ID" value="REE68076.1"/>
    <property type="molecule type" value="Genomic_DNA"/>
</dbReference>
<dbReference type="AlphaFoldDB" id="A0A3D9QVA2"/>
<keyword evidence="3" id="KW-1185">Reference proteome</keyword>
<evidence type="ECO:0000313" key="3">
    <source>
        <dbReference type="Proteomes" id="UP000256304"/>
    </source>
</evidence>
<comment type="caution">
    <text evidence="2">The sequence shown here is derived from an EMBL/GenBank/DDBJ whole genome shotgun (WGS) entry which is preliminary data.</text>
</comment>
<feature type="transmembrane region" description="Helical" evidence="1">
    <location>
        <begin position="67"/>
        <end position="85"/>
    </location>
</feature>
<feature type="transmembrane region" description="Helical" evidence="1">
    <location>
        <begin position="91"/>
        <end position="111"/>
    </location>
</feature>
<keyword evidence="1" id="KW-0472">Membrane</keyword>
<feature type="transmembrane region" description="Helical" evidence="1">
    <location>
        <begin position="123"/>
        <end position="145"/>
    </location>
</feature>
<organism evidence="2 3">
    <name type="scientific">Paenibacillus taihuensis</name>
    <dbReference type="NCBI Taxonomy" id="1156355"/>
    <lineage>
        <taxon>Bacteria</taxon>
        <taxon>Bacillati</taxon>
        <taxon>Bacillota</taxon>
        <taxon>Bacilli</taxon>
        <taxon>Bacillales</taxon>
        <taxon>Paenibacillaceae</taxon>
        <taxon>Paenibacillus</taxon>
    </lineage>
</organism>
<proteinExistence type="predicted"/>
<dbReference type="Proteomes" id="UP000256304">
    <property type="component" value="Unassembled WGS sequence"/>
</dbReference>
<accession>A0A3D9QVA2</accession>
<feature type="transmembrane region" description="Helical" evidence="1">
    <location>
        <begin position="34"/>
        <end position="55"/>
    </location>
</feature>
<keyword evidence="1" id="KW-1133">Transmembrane helix</keyword>
<gene>
    <name evidence="2" type="ORF">A8990_1385</name>
</gene>
<reference evidence="2 3" key="1">
    <citation type="submission" date="2018-08" db="EMBL/GenBank/DDBJ databases">
        <title>Genomic Encyclopedia of Type Strains, Phase III (KMG-III): the genomes of soil and plant-associated and newly described type strains.</title>
        <authorList>
            <person name="Whitman W."/>
        </authorList>
    </citation>
    <scope>NUCLEOTIDE SEQUENCE [LARGE SCALE GENOMIC DNA]</scope>
    <source>
        <strain evidence="2 3">CGMCC 1.10966</strain>
    </source>
</reference>
<protein>
    <submittedName>
        <fullName evidence="2">Uncharacterized protein</fullName>
    </submittedName>
</protein>
<keyword evidence="1" id="KW-0812">Transmembrane</keyword>
<evidence type="ECO:0000313" key="2">
    <source>
        <dbReference type="EMBL" id="REE68076.1"/>
    </source>
</evidence>
<name>A0A3D9QVA2_9BACL</name>
<evidence type="ECO:0000256" key="1">
    <source>
        <dbReference type="SAM" id="Phobius"/>
    </source>
</evidence>
<sequence length="156" mass="18367">MSLAFCVLMTWLVITILSIIPKKMTELDMIILYAVNTIFDLSIFAIVHINLNWISVNTDVEQSLADLVLRLIMIPLVMVMVSNILLYSWKWLKWIIVIGILLLFIPMQFILQKLDILKAIHWNIYYTLCMFSLYIIFSSLMTLFITRFRSKEVKLD</sequence>